<dbReference type="KEGG" id="apai:APAC_0916"/>
<reference evidence="2" key="2">
    <citation type="submission" date="2019-09" db="EMBL/GenBank/DDBJ databases">
        <title>Complete genome sequencing of four Arcobacter species reveals a diverse suite of mobile elements.</title>
        <authorList>
            <person name="On S.L.W."/>
            <person name="Miller W.G."/>
            <person name="Biggs P."/>
            <person name="Cornelius A."/>
            <person name="Vandamme P."/>
        </authorList>
    </citation>
    <scope>NUCLEOTIDE SEQUENCE [LARGE SCALE GENOMIC DNA]</scope>
    <source>
        <strain evidence="2">LMG 26638</strain>
    </source>
</reference>
<dbReference type="EMBL" id="CP035928">
    <property type="protein sequence ID" value="QEP34053.1"/>
    <property type="molecule type" value="Genomic_DNA"/>
</dbReference>
<reference evidence="1 2" key="1">
    <citation type="submission" date="2019-09" db="EMBL/GenBank/DDBJ databases">
        <title>Complete genome sequencing of four Arcobacter species reveals a diverse suite of mobile elements.</title>
        <authorList>
            <person name="Miller W.G."/>
            <person name="Yee E."/>
            <person name="Bono J.L."/>
        </authorList>
    </citation>
    <scope>NUCLEOTIDE SEQUENCE [LARGE SCALE GENOMIC DNA]</scope>
    <source>
        <strain evidence="1 2">LMG 26638</strain>
    </source>
</reference>
<evidence type="ECO:0000313" key="2">
    <source>
        <dbReference type="Proteomes" id="UP000322726"/>
    </source>
</evidence>
<reference evidence="1 2" key="3">
    <citation type="submission" date="2019-09" db="EMBL/GenBank/DDBJ databases">
        <title>Taxonomic note: a critical rebuttal of the proposed division of the genus Arcobacter into six genera, emended descriptions of Arcobacter anaerophilus and the genus Arcobacter, and an assessment of genus-level boundaries for Epsilonproteobacteria using in silico genomic comparator tools.</title>
        <authorList>
            <person name="On S.L.W."/>
            <person name="Miller W.G."/>
            <person name="Biggs P."/>
            <person name="Cornelius A."/>
            <person name="Vandamme P."/>
        </authorList>
    </citation>
    <scope>NUCLEOTIDE SEQUENCE [LARGE SCALE GENOMIC DNA]</scope>
    <source>
        <strain evidence="1 2">LMG 26638</strain>
    </source>
</reference>
<name>A0A5C2H5G5_9BACT</name>
<organism evidence="1 2">
    <name type="scientific">Malaciobacter pacificus</name>
    <dbReference type="NCBI Taxonomy" id="1080223"/>
    <lineage>
        <taxon>Bacteria</taxon>
        <taxon>Pseudomonadati</taxon>
        <taxon>Campylobacterota</taxon>
        <taxon>Epsilonproteobacteria</taxon>
        <taxon>Campylobacterales</taxon>
        <taxon>Arcobacteraceae</taxon>
        <taxon>Malaciobacter</taxon>
    </lineage>
</organism>
<gene>
    <name evidence="1" type="ORF">APAC_0916</name>
</gene>
<keyword evidence="2" id="KW-1185">Reference proteome</keyword>
<proteinExistence type="predicted"/>
<protein>
    <submittedName>
        <fullName evidence="1">Putative membrane protein</fullName>
    </submittedName>
</protein>
<dbReference type="Proteomes" id="UP000322726">
    <property type="component" value="Chromosome"/>
</dbReference>
<evidence type="ECO:0000313" key="1">
    <source>
        <dbReference type="EMBL" id="QEP34053.1"/>
    </source>
</evidence>
<dbReference type="RefSeq" id="WP_130233006.1">
    <property type="nucleotide sequence ID" value="NZ_BMEF01000005.1"/>
</dbReference>
<sequence>MKNSYLNLVKTSLFVLSCFLIYKYWDDIGIFFIENILVIDISTVLLVGKATTKSVVAKKTFLTIVKKIGYKKFFISIIWVIIKRFFIEQVTNYFKKHSFERFKKNFLEVLKLKANEIKNTTFMKKIAAVLYFFLGGSFFYYILTTYIGKIIIGLLQKVFYVLILFIGKFLTLVFGLSIFIFSSVIQIFFVIKIINYIERFWIVKAFYSSVLYLFRKILNIFDFVFGTKIHLNLIKLSRRVDEYFASILDKNFSAYEIIQRRRDRYIT</sequence>
<dbReference type="AlphaFoldDB" id="A0A5C2H5G5"/>
<accession>A0A5C2H5G5</accession>